<dbReference type="Proteomes" id="UP000628775">
    <property type="component" value="Unassembled WGS sequence"/>
</dbReference>
<dbReference type="EMBL" id="BMIR01000005">
    <property type="protein sequence ID" value="GGE37244.1"/>
    <property type="molecule type" value="Genomic_DNA"/>
</dbReference>
<reference evidence="1" key="2">
    <citation type="submission" date="2020-09" db="EMBL/GenBank/DDBJ databases">
        <authorList>
            <person name="Sun Q."/>
            <person name="Zhou Y."/>
        </authorList>
    </citation>
    <scope>NUCLEOTIDE SEQUENCE</scope>
    <source>
        <strain evidence="1">CGMCC 1.15371</strain>
    </source>
</reference>
<dbReference type="Pfam" id="PF12787">
    <property type="entry name" value="EcsC"/>
    <property type="match status" value="1"/>
</dbReference>
<dbReference type="PANTHER" id="PTHR41260">
    <property type="entry name" value="PROTEIN ECSC"/>
    <property type="match status" value="1"/>
</dbReference>
<organism evidence="1 2">
    <name type="scientific">Pullulanibacillus camelliae</name>
    <dbReference type="NCBI Taxonomy" id="1707096"/>
    <lineage>
        <taxon>Bacteria</taxon>
        <taxon>Bacillati</taxon>
        <taxon>Bacillota</taxon>
        <taxon>Bacilli</taxon>
        <taxon>Bacillales</taxon>
        <taxon>Sporolactobacillaceae</taxon>
        <taxon>Pullulanibacillus</taxon>
    </lineage>
</organism>
<evidence type="ECO:0000313" key="2">
    <source>
        <dbReference type="Proteomes" id="UP000628775"/>
    </source>
</evidence>
<sequence>MNYKEYAEKECLEWQQKMLKSSGVLGRAAKNIQTKINKKIPQQVHTIVTESIKKMIQAVLLGSKWTSKKTPLTDVTLAEREDRVRARIKVYKRIAAAEGAGTGAGGFWLGIADFPALLSIKMKLLFDIASLYGYDVKDYRERLYILHIFQVAFSSDATRKAAFMKLKHWNETVKDFPSEATHLNQLDWQSLQQEYRDYIDLPKLLQMIPGIGAAVGFVVNYRFLDSLGETAMNAYRMRLLEV</sequence>
<dbReference type="AlphaFoldDB" id="A0A8J2VPQ4"/>
<reference evidence="1" key="1">
    <citation type="journal article" date="2014" name="Int. J. Syst. Evol. Microbiol.">
        <title>Complete genome sequence of Corynebacterium casei LMG S-19264T (=DSM 44701T), isolated from a smear-ripened cheese.</title>
        <authorList>
            <consortium name="US DOE Joint Genome Institute (JGI-PGF)"/>
            <person name="Walter F."/>
            <person name="Albersmeier A."/>
            <person name="Kalinowski J."/>
            <person name="Ruckert C."/>
        </authorList>
    </citation>
    <scope>NUCLEOTIDE SEQUENCE</scope>
    <source>
        <strain evidence="1">CGMCC 1.15371</strain>
    </source>
</reference>
<evidence type="ECO:0000313" key="1">
    <source>
        <dbReference type="EMBL" id="GGE37244.1"/>
    </source>
</evidence>
<dbReference type="PANTHER" id="PTHR41260:SF1">
    <property type="entry name" value="PROTEIN ECSC"/>
    <property type="match status" value="1"/>
</dbReference>
<comment type="caution">
    <text evidence="1">The sequence shown here is derived from an EMBL/GenBank/DDBJ whole genome shotgun (WGS) entry which is preliminary data.</text>
</comment>
<dbReference type="RefSeq" id="WP_188691590.1">
    <property type="nucleotide sequence ID" value="NZ_BMIR01000005.1"/>
</dbReference>
<protein>
    <submittedName>
        <fullName evidence="1">ABC transporter-associated protein EcsC</fullName>
    </submittedName>
</protein>
<keyword evidence="2" id="KW-1185">Reference proteome</keyword>
<gene>
    <name evidence="1" type="ORF">GCM10011391_15200</name>
</gene>
<proteinExistence type="predicted"/>
<accession>A0A8J2VPQ4</accession>
<dbReference type="InterPro" id="IPR024787">
    <property type="entry name" value="EcsC"/>
</dbReference>
<name>A0A8J2VPQ4_9BACL</name>